<name>A0AAV9U805_9PEZI</name>
<dbReference type="FunFam" id="1.20.1560.10:FF:000057">
    <property type="entry name" value="ABC multidrug transporter SitT"/>
    <property type="match status" value="1"/>
</dbReference>
<dbReference type="Pfam" id="PF00664">
    <property type="entry name" value="ABC_membrane"/>
    <property type="match status" value="2"/>
</dbReference>
<feature type="transmembrane region" description="Helical" evidence="12">
    <location>
        <begin position="951"/>
        <end position="972"/>
    </location>
</feature>
<dbReference type="PANTHER" id="PTHR43394:SF27">
    <property type="entry name" value="ATP-DEPENDENT TRANSLOCASE ABCB1-LIKE"/>
    <property type="match status" value="1"/>
</dbReference>
<keyword evidence="16" id="KW-1185">Reference proteome</keyword>
<evidence type="ECO:0000259" key="13">
    <source>
        <dbReference type="PROSITE" id="PS50893"/>
    </source>
</evidence>
<dbReference type="CDD" id="cd18577">
    <property type="entry name" value="ABC_6TM_Pgp_ABCB1_D1_like"/>
    <property type="match status" value="1"/>
</dbReference>
<proteinExistence type="inferred from homology"/>
<evidence type="ECO:0000313" key="16">
    <source>
        <dbReference type="Proteomes" id="UP001373714"/>
    </source>
</evidence>
<keyword evidence="9 12" id="KW-1133">Transmembrane helix</keyword>
<sequence length="1270" mass="139503">MGKKRRIPDDAVLIVSSNGPTQPSDESSSNSYVRVFKYNDTIGWITTAIAVVCMIAAGVLLPLMNLVFGKFVTVFNDFITGHKTAEDFRSAINHYTLYFVYLFVAKLLLVYIWTTLISINAIRITRSLRLDFFRQTLRQEIGYFDSSEPGSISSSINAGGNLVNQGMSEKFGLTVQATTTFFAAFVVAFVVQWKLTLIVICIVPTILIVITICVAIDSGIEKELMAKWATADKLAEEVFASIRNVHAFWAYPKLSRKFKHIVDDVKVLGKKKPPIYAVMFCIQFFCIYAGYGLAFWQGIRMYHRGEIKNPGEIVTVILAVLLAAQGLTQIAPQIMVISKATAAAHGLFKTIDRKSTIDSLSTDGLKPSECYGDIVFENVDFAYPSRPNVQVLRKLSLKFEKGKTTAIVGPSGSGKSTIVGLLERWVTPLSGTITLDENEIQDLNIRWLRTNIRLVQQEPVLFNGTIFENVSFGLSGTPEAKLPDVEKYKLVEEACKAAYAHEFVEKMPQGYFTRIGERGAMISGGQKQRLAIARSIISNPKVLILDEATSALDPNAEKIVQKALNNVSAGRTMIVIAHRLSTIRDADNIIVMSKGAVIEQGTHNALIEAGGAYSRLVLAQNLGPGKGEDEIGSTRKLQGTGEKDIATEVPPKHIQQTNSLETADRGGLNYNLFKCLFIILGEQRRLWFHFVIIAIAAIVAGGTYPALAVLFSRVIDVFALSGDAMLKRGDFYSLMFFVMGLGNLVAYGILGWMSAIIGQEVMNSYRSEVFNSILRQEMTFFDDPDNTTGALVSRLSTEPTSLQDLLSSNICLIFTIVVNLLSSCILAIVYGWKLGLVLTFGALPPLVASGYVRIRLEFKLDNDTASRFANSAGIATEAVLAIRTVSSLAIEDEILAKYEDSLRSITKTSVRSLVGTMFWYSLSQSISFLAMALGFWYGGRLISFGEYTSQQFYIVFIAVIFSGEAGASLFTYTSSITQAQGAANYVFNLRQQVSKDMKDEYPPQDKGSGGGAVTVELQDLEFSYPRRPGIKVIKGVSQTIHAGQFAAFVGASGCGKTTIINLLERFYEPSSGNIYLSGVESKSMHLGQYRRHIALVQQEPVLYQGSLRDNISLGIEDLIDGNNAITDEEILEVCRQANIDTFISTLPEGLSTQCGSQGLQFSGGQRQRIAIARALIRKPRLLLLDEATSSLDTESEKVVQEALDAVAKTEGIEGRKRTTVAVAHRLSTIKNADVICVFSQGCIVELGTHHELVERKGIYYQMCLGQSLDA</sequence>
<evidence type="ECO:0000256" key="1">
    <source>
        <dbReference type="ARBA" id="ARBA00004141"/>
    </source>
</evidence>
<comment type="subcellular location">
    <subcellularLocation>
        <location evidence="2">Endomembrane system</location>
    </subcellularLocation>
    <subcellularLocation>
        <location evidence="1">Membrane</location>
        <topology evidence="1">Multi-pass membrane protein</topology>
    </subcellularLocation>
</comment>
<evidence type="ECO:0000256" key="7">
    <source>
        <dbReference type="ARBA" id="ARBA00022741"/>
    </source>
</evidence>
<evidence type="ECO:0000313" key="15">
    <source>
        <dbReference type="EMBL" id="KAK6337456.1"/>
    </source>
</evidence>
<dbReference type="InterPro" id="IPR027417">
    <property type="entry name" value="P-loop_NTPase"/>
</dbReference>
<dbReference type="PROSITE" id="PS50893">
    <property type="entry name" value="ABC_TRANSPORTER_2"/>
    <property type="match status" value="2"/>
</dbReference>
<dbReference type="InterPro" id="IPR011527">
    <property type="entry name" value="ABC1_TM_dom"/>
</dbReference>
<feature type="transmembrane region" description="Helical" evidence="12">
    <location>
        <begin position="686"/>
        <end position="711"/>
    </location>
</feature>
<dbReference type="FunFam" id="3.40.50.300:FF:001530">
    <property type="entry name" value="ABC multidrug transporter (Eurofung)"/>
    <property type="match status" value="1"/>
</dbReference>
<comment type="similarity">
    <text evidence="3">Belongs to the ABC transporter superfamily. ABCB family. Multidrug resistance exporter (TC 3.A.1.201) subfamily.</text>
</comment>
<feature type="domain" description="ABC transporter" evidence="13">
    <location>
        <begin position="374"/>
        <end position="619"/>
    </location>
</feature>
<evidence type="ECO:0000256" key="8">
    <source>
        <dbReference type="ARBA" id="ARBA00022840"/>
    </source>
</evidence>
<evidence type="ECO:0000256" key="11">
    <source>
        <dbReference type="ARBA" id="ARBA00023180"/>
    </source>
</evidence>
<dbReference type="AlphaFoldDB" id="A0AAV9U805"/>
<reference evidence="15 16" key="1">
    <citation type="submission" date="2019-10" db="EMBL/GenBank/DDBJ databases">
        <authorList>
            <person name="Palmer J.M."/>
        </authorList>
    </citation>
    <scope>NUCLEOTIDE SEQUENCE [LARGE SCALE GENOMIC DNA]</scope>
    <source>
        <strain evidence="15 16">TWF730</strain>
    </source>
</reference>
<feature type="transmembrane region" description="Helical" evidence="12">
    <location>
        <begin position="810"/>
        <end position="830"/>
    </location>
</feature>
<keyword evidence="6" id="KW-0677">Repeat</keyword>
<evidence type="ECO:0000256" key="10">
    <source>
        <dbReference type="ARBA" id="ARBA00023136"/>
    </source>
</evidence>
<dbReference type="SUPFAM" id="SSF52540">
    <property type="entry name" value="P-loop containing nucleoside triphosphate hydrolases"/>
    <property type="match status" value="2"/>
</dbReference>
<feature type="domain" description="ABC transporter" evidence="13">
    <location>
        <begin position="1015"/>
        <end position="1265"/>
    </location>
</feature>
<evidence type="ECO:0000256" key="12">
    <source>
        <dbReference type="SAM" id="Phobius"/>
    </source>
</evidence>
<evidence type="ECO:0000256" key="5">
    <source>
        <dbReference type="ARBA" id="ARBA00022692"/>
    </source>
</evidence>
<dbReference type="Proteomes" id="UP001373714">
    <property type="component" value="Unassembled WGS sequence"/>
</dbReference>
<dbReference type="GO" id="GO:0090374">
    <property type="term" value="P:oligopeptide export from mitochondrion"/>
    <property type="evidence" value="ECO:0007669"/>
    <property type="project" value="TreeGrafter"/>
</dbReference>
<evidence type="ECO:0000256" key="3">
    <source>
        <dbReference type="ARBA" id="ARBA00007577"/>
    </source>
</evidence>
<feature type="domain" description="ABC transmembrane type-1" evidence="14">
    <location>
        <begin position="691"/>
        <end position="978"/>
    </location>
</feature>
<keyword evidence="7" id="KW-0547">Nucleotide-binding</keyword>
<dbReference type="GO" id="GO:0005743">
    <property type="term" value="C:mitochondrial inner membrane"/>
    <property type="evidence" value="ECO:0007669"/>
    <property type="project" value="TreeGrafter"/>
</dbReference>
<dbReference type="InterPro" id="IPR036640">
    <property type="entry name" value="ABC1_TM_sf"/>
</dbReference>
<evidence type="ECO:0000256" key="6">
    <source>
        <dbReference type="ARBA" id="ARBA00022737"/>
    </source>
</evidence>
<accession>A0AAV9U805</accession>
<keyword evidence="11" id="KW-0325">Glycoprotein</keyword>
<dbReference type="PANTHER" id="PTHR43394">
    <property type="entry name" value="ATP-DEPENDENT PERMEASE MDL1, MITOCHONDRIAL"/>
    <property type="match status" value="1"/>
</dbReference>
<dbReference type="CDD" id="cd18578">
    <property type="entry name" value="ABC_6TM_Pgp_ABCB1_D2_like"/>
    <property type="match status" value="1"/>
</dbReference>
<keyword evidence="4" id="KW-0813">Transport</keyword>
<feature type="transmembrane region" description="Helical" evidence="12">
    <location>
        <begin position="313"/>
        <end position="331"/>
    </location>
</feature>
<evidence type="ECO:0000259" key="14">
    <source>
        <dbReference type="PROSITE" id="PS50929"/>
    </source>
</evidence>
<dbReference type="GO" id="GO:0012505">
    <property type="term" value="C:endomembrane system"/>
    <property type="evidence" value="ECO:0007669"/>
    <property type="project" value="UniProtKB-SubCell"/>
</dbReference>
<dbReference type="SMART" id="SM00382">
    <property type="entry name" value="AAA"/>
    <property type="match status" value="2"/>
</dbReference>
<feature type="transmembrane region" description="Helical" evidence="12">
    <location>
        <begin position="731"/>
        <end position="757"/>
    </location>
</feature>
<dbReference type="CDD" id="cd03249">
    <property type="entry name" value="ABC_MTABC3_MDL1_MDL2"/>
    <property type="match status" value="2"/>
</dbReference>
<dbReference type="GO" id="GO:0005524">
    <property type="term" value="F:ATP binding"/>
    <property type="evidence" value="ECO:0007669"/>
    <property type="project" value="UniProtKB-KW"/>
</dbReference>
<evidence type="ECO:0000256" key="2">
    <source>
        <dbReference type="ARBA" id="ARBA00004308"/>
    </source>
</evidence>
<keyword evidence="5 12" id="KW-0812">Transmembrane</keyword>
<dbReference type="Gene3D" id="3.40.50.300">
    <property type="entry name" value="P-loop containing nucleotide triphosphate hydrolases"/>
    <property type="match status" value="2"/>
</dbReference>
<dbReference type="GO" id="GO:0015421">
    <property type="term" value="F:ABC-type oligopeptide transporter activity"/>
    <property type="evidence" value="ECO:0007669"/>
    <property type="project" value="TreeGrafter"/>
</dbReference>
<dbReference type="Pfam" id="PF00005">
    <property type="entry name" value="ABC_tran"/>
    <property type="match status" value="2"/>
</dbReference>
<evidence type="ECO:0000256" key="9">
    <source>
        <dbReference type="ARBA" id="ARBA00022989"/>
    </source>
</evidence>
<comment type="caution">
    <text evidence="15">The sequence shown here is derived from an EMBL/GenBank/DDBJ whole genome shotgun (WGS) entry which is preliminary data.</text>
</comment>
<dbReference type="SUPFAM" id="SSF90123">
    <property type="entry name" value="ABC transporter transmembrane region"/>
    <property type="match status" value="2"/>
</dbReference>
<protein>
    <submittedName>
        <fullName evidence="15">Uncharacterized protein</fullName>
    </submittedName>
</protein>
<dbReference type="InterPro" id="IPR017871">
    <property type="entry name" value="ABC_transporter-like_CS"/>
</dbReference>
<evidence type="ECO:0000256" key="4">
    <source>
        <dbReference type="ARBA" id="ARBA00022448"/>
    </source>
</evidence>
<dbReference type="FunFam" id="3.40.50.300:FF:000913">
    <property type="entry name" value="ABC multidrug transporter SitT"/>
    <property type="match status" value="1"/>
</dbReference>
<feature type="transmembrane region" description="Helical" evidence="12">
    <location>
        <begin position="171"/>
        <end position="191"/>
    </location>
</feature>
<feature type="transmembrane region" description="Helical" evidence="12">
    <location>
        <begin position="275"/>
        <end position="293"/>
    </location>
</feature>
<dbReference type="Gene3D" id="1.20.1560.10">
    <property type="entry name" value="ABC transporter type 1, transmembrane domain"/>
    <property type="match status" value="1"/>
</dbReference>
<gene>
    <name evidence="15" type="ORF">TWF730_002855</name>
</gene>
<keyword evidence="8" id="KW-0067">ATP-binding</keyword>
<feature type="transmembrane region" description="Helical" evidence="12">
    <location>
        <begin position="42"/>
        <end position="68"/>
    </location>
</feature>
<dbReference type="InterPro" id="IPR003593">
    <property type="entry name" value="AAA+_ATPase"/>
</dbReference>
<dbReference type="InterPro" id="IPR003439">
    <property type="entry name" value="ABC_transporter-like_ATP-bd"/>
</dbReference>
<feature type="transmembrane region" description="Helical" evidence="12">
    <location>
        <begin position="98"/>
        <end position="119"/>
    </location>
</feature>
<dbReference type="InterPro" id="IPR039421">
    <property type="entry name" value="Type_1_exporter"/>
</dbReference>
<dbReference type="PROSITE" id="PS00211">
    <property type="entry name" value="ABC_TRANSPORTER_1"/>
    <property type="match status" value="2"/>
</dbReference>
<dbReference type="EMBL" id="JAVHNS010000013">
    <property type="protein sequence ID" value="KAK6337456.1"/>
    <property type="molecule type" value="Genomic_DNA"/>
</dbReference>
<keyword evidence="10 12" id="KW-0472">Membrane</keyword>
<feature type="transmembrane region" description="Helical" evidence="12">
    <location>
        <begin position="917"/>
        <end position="939"/>
    </location>
</feature>
<feature type="domain" description="ABC transmembrane type-1" evidence="14">
    <location>
        <begin position="48"/>
        <end position="339"/>
    </location>
</feature>
<dbReference type="GO" id="GO:0016887">
    <property type="term" value="F:ATP hydrolysis activity"/>
    <property type="evidence" value="ECO:0007669"/>
    <property type="project" value="InterPro"/>
</dbReference>
<feature type="transmembrane region" description="Helical" evidence="12">
    <location>
        <begin position="197"/>
        <end position="216"/>
    </location>
</feature>
<dbReference type="PROSITE" id="PS50929">
    <property type="entry name" value="ABC_TM1F"/>
    <property type="match status" value="2"/>
</dbReference>
<organism evidence="15 16">
    <name type="scientific">Orbilia blumenaviensis</name>
    <dbReference type="NCBI Taxonomy" id="1796055"/>
    <lineage>
        <taxon>Eukaryota</taxon>
        <taxon>Fungi</taxon>
        <taxon>Dikarya</taxon>
        <taxon>Ascomycota</taxon>
        <taxon>Pezizomycotina</taxon>
        <taxon>Orbiliomycetes</taxon>
        <taxon>Orbiliales</taxon>
        <taxon>Orbiliaceae</taxon>
        <taxon>Orbilia</taxon>
    </lineage>
</organism>